<feature type="chain" id="PRO_5034304679" evidence="12">
    <location>
        <begin position="31"/>
        <end position="209"/>
    </location>
</feature>
<dbReference type="GO" id="GO:0072659">
    <property type="term" value="P:protein localization to plasma membrane"/>
    <property type="evidence" value="ECO:0007669"/>
    <property type="project" value="TreeGrafter"/>
</dbReference>
<organism evidence="13 14">
    <name type="scientific">Cyprinus carpio</name>
    <name type="common">Common carp</name>
    <dbReference type="NCBI Taxonomy" id="7962"/>
    <lineage>
        <taxon>Eukaryota</taxon>
        <taxon>Metazoa</taxon>
        <taxon>Chordata</taxon>
        <taxon>Craniata</taxon>
        <taxon>Vertebrata</taxon>
        <taxon>Euteleostomi</taxon>
        <taxon>Actinopterygii</taxon>
        <taxon>Neopterygii</taxon>
        <taxon>Teleostei</taxon>
        <taxon>Ostariophysi</taxon>
        <taxon>Cypriniformes</taxon>
        <taxon>Cyprinidae</taxon>
        <taxon>Cyprininae</taxon>
        <taxon>Cyprinus</taxon>
    </lineage>
</organism>
<dbReference type="GO" id="GO:0031623">
    <property type="term" value="P:receptor internalization"/>
    <property type="evidence" value="ECO:0007669"/>
    <property type="project" value="TreeGrafter"/>
</dbReference>
<dbReference type="Ensembl" id="ENSCCRT00020029709.1">
    <property type="protein sequence ID" value="ENSCCRP00020027103.1"/>
    <property type="gene ID" value="ENSCCRG00020012451.1"/>
</dbReference>
<dbReference type="GO" id="GO:0007186">
    <property type="term" value="P:G protein-coupled receptor signaling pathway"/>
    <property type="evidence" value="ECO:0007669"/>
    <property type="project" value="TreeGrafter"/>
</dbReference>
<evidence type="ECO:0000313" key="14">
    <source>
        <dbReference type="Proteomes" id="UP000694701"/>
    </source>
</evidence>
<dbReference type="InterPro" id="IPR006985">
    <property type="entry name" value="RAMP"/>
</dbReference>
<dbReference type="GO" id="GO:0009986">
    <property type="term" value="C:cell surface"/>
    <property type="evidence" value="ECO:0007669"/>
    <property type="project" value="TreeGrafter"/>
</dbReference>
<comment type="similarity">
    <text evidence="2">Belongs to the RAMP family.</text>
</comment>
<evidence type="ECO:0000256" key="1">
    <source>
        <dbReference type="ARBA" id="ARBA00004251"/>
    </source>
</evidence>
<evidence type="ECO:0000256" key="12">
    <source>
        <dbReference type="SAM" id="SignalP"/>
    </source>
</evidence>
<feature type="signal peptide" evidence="12">
    <location>
        <begin position="1"/>
        <end position="30"/>
    </location>
</feature>
<evidence type="ECO:0000256" key="5">
    <source>
        <dbReference type="ARBA" id="ARBA00022692"/>
    </source>
</evidence>
<dbReference type="GO" id="GO:0006816">
    <property type="term" value="P:calcium ion transport"/>
    <property type="evidence" value="ECO:0007669"/>
    <property type="project" value="TreeGrafter"/>
</dbReference>
<sequence>MAHISISASKPVGTLLFWVCLCLMVSTLQTLVPDEQRQTVRQTASTMPTEVQTTAYTREDPGYGDGGTFGGCANMSTCDTYCIICVNNSLRTQECYEVLVQLCQLHFDDAMLSMNSSDWCSLEKIKSAYNNFTVCTESVADCLLIPWPNQLVENIFVDIHTTYFQECPTEALKDPPPSIILALVMTPICLIPVMVVLVVLKTKNGDRRS</sequence>
<evidence type="ECO:0000256" key="6">
    <source>
        <dbReference type="ARBA" id="ARBA00022729"/>
    </source>
</evidence>
<dbReference type="Gene3D" id="1.10.150.510">
    <property type="entry name" value="Receptor activity modifying family"/>
    <property type="match status" value="1"/>
</dbReference>
<dbReference type="Pfam" id="PF04901">
    <property type="entry name" value="RAMP"/>
    <property type="match status" value="1"/>
</dbReference>
<dbReference type="GO" id="GO:0006886">
    <property type="term" value="P:intracellular protein transport"/>
    <property type="evidence" value="ECO:0007669"/>
    <property type="project" value="InterPro"/>
</dbReference>
<dbReference type="GO" id="GO:0001525">
    <property type="term" value="P:angiogenesis"/>
    <property type="evidence" value="ECO:0007669"/>
    <property type="project" value="TreeGrafter"/>
</dbReference>
<proteinExistence type="inferred from homology"/>
<comment type="subcellular location">
    <subcellularLocation>
        <location evidence="1">Cell membrane</location>
        <topology evidence="1">Single-pass type I membrane protein</topology>
    </subcellularLocation>
</comment>
<dbReference type="Proteomes" id="UP000694701">
    <property type="component" value="Unplaced"/>
</dbReference>
<evidence type="ECO:0000256" key="8">
    <source>
        <dbReference type="ARBA" id="ARBA00023136"/>
    </source>
</evidence>
<dbReference type="GO" id="GO:0032870">
    <property type="term" value="P:cellular response to hormone stimulus"/>
    <property type="evidence" value="ECO:0007669"/>
    <property type="project" value="TreeGrafter"/>
</dbReference>
<evidence type="ECO:0000313" key="13">
    <source>
        <dbReference type="Ensembl" id="ENSCCRP00020027103.1"/>
    </source>
</evidence>
<dbReference type="AlphaFoldDB" id="A0A8C2H9M5"/>
<keyword evidence="6 12" id="KW-0732">Signal</keyword>
<dbReference type="PANTHER" id="PTHR14076">
    <property type="entry name" value="RECEPTOR ACTIVITY MODIFYING PROTEIN RAMP"/>
    <property type="match status" value="1"/>
</dbReference>
<evidence type="ECO:0000256" key="2">
    <source>
        <dbReference type="ARBA" id="ARBA00007087"/>
    </source>
</evidence>
<keyword evidence="4" id="KW-1003">Cell membrane</keyword>
<dbReference type="GO" id="GO:0043235">
    <property type="term" value="C:receptor complex"/>
    <property type="evidence" value="ECO:0007669"/>
    <property type="project" value="TreeGrafter"/>
</dbReference>
<name>A0A8C2H9M5_CYPCA</name>
<dbReference type="InterPro" id="IPR038126">
    <property type="entry name" value="RAMP_sf"/>
</dbReference>
<dbReference type="GO" id="GO:0015026">
    <property type="term" value="F:coreceptor activity"/>
    <property type="evidence" value="ECO:0007669"/>
    <property type="project" value="InterPro"/>
</dbReference>
<evidence type="ECO:0000256" key="10">
    <source>
        <dbReference type="ARBA" id="ARBA00023170"/>
    </source>
</evidence>
<reference evidence="13" key="1">
    <citation type="submission" date="2025-08" db="UniProtKB">
        <authorList>
            <consortium name="Ensembl"/>
        </authorList>
    </citation>
    <scope>IDENTIFICATION</scope>
</reference>
<keyword evidence="3" id="KW-0813">Transport</keyword>
<dbReference type="GO" id="GO:0008277">
    <property type="term" value="P:regulation of G protein-coupled receptor signaling pathway"/>
    <property type="evidence" value="ECO:0007669"/>
    <property type="project" value="InterPro"/>
</dbReference>
<evidence type="ECO:0000256" key="3">
    <source>
        <dbReference type="ARBA" id="ARBA00022448"/>
    </source>
</evidence>
<evidence type="ECO:0000256" key="7">
    <source>
        <dbReference type="ARBA" id="ARBA00022989"/>
    </source>
</evidence>
<dbReference type="GO" id="GO:0005886">
    <property type="term" value="C:plasma membrane"/>
    <property type="evidence" value="ECO:0007669"/>
    <property type="project" value="UniProtKB-SubCell"/>
</dbReference>
<keyword evidence="8 11" id="KW-0472">Membrane</keyword>
<keyword evidence="10" id="KW-0675">Receptor</keyword>
<protein>
    <submittedName>
        <fullName evidence="13">Receptor (G protein-coupled) activity modifying protein 2</fullName>
    </submittedName>
</protein>
<accession>A0A8C2H9M5</accession>
<dbReference type="PANTHER" id="PTHR14076:SF10">
    <property type="entry name" value="RAMP2 PROTEIN"/>
    <property type="match status" value="1"/>
</dbReference>
<keyword evidence="9" id="KW-1015">Disulfide bond</keyword>
<evidence type="ECO:0000256" key="9">
    <source>
        <dbReference type="ARBA" id="ARBA00023157"/>
    </source>
</evidence>
<evidence type="ECO:0000256" key="11">
    <source>
        <dbReference type="SAM" id="Phobius"/>
    </source>
</evidence>
<keyword evidence="7 11" id="KW-1133">Transmembrane helix</keyword>
<keyword evidence="5 11" id="KW-0812">Transmembrane</keyword>
<feature type="transmembrane region" description="Helical" evidence="11">
    <location>
        <begin position="179"/>
        <end position="200"/>
    </location>
</feature>
<evidence type="ECO:0000256" key="4">
    <source>
        <dbReference type="ARBA" id="ARBA00022475"/>
    </source>
</evidence>